<dbReference type="eggNOG" id="arCOG01488">
    <property type="taxonomic scope" value="Archaea"/>
</dbReference>
<dbReference type="PANTHER" id="PTHR11079">
    <property type="entry name" value="CYTOSINE DEAMINASE FAMILY MEMBER"/>
    <property type="match status" value="1"/>
</dbReference>
<reference evidence="3 5" key="1">
    <citation type="journal article" date="2010" name="J. Bacteriol.">
        <title>Complete genome sequence of Halalkalicoccus jeotgali B3(T), an extremely halophilic archaeon.</title>
        <authorList>
            <person name="Roh S.W."/>
            <person name="Nam Y.D."/>
            <person name="Nam S.H."/>
            <person name="Choi S.H."/>
            <person name="Park H.S."/>
            <person name="Bae J.W."/>
        </authorList>
    </citation>
    <scope>NUCLEOTIDE SEQUENCE [LARGE SCALE GENOMIC DNA]</scope>
    <source>
        <strain evidence="3">B3</strain>
        <strain evidence="5">DSM 18796 / CECT 7217 / JCM 14584 / KCTC 4019 / B3</strain>
    </source>
</reference>
<proteinExistence type="predicted"/>
<dbReference type="EMBL" id="CP002062">
    <property type="protein sequence ID" value="ADJ16000.1"/>
    <property type="molecule type" value="Genomic_DNA"/>
</dbReference>
<organism evidence="3 5">
    <name type="scientific">Halalkalicoccus jeotgali (strain DSM 18796 / CECT 7217 / JCM 14584 / KCTC 4019 / B3)</name>
    <dbReference type="NCBI Taxonomy" id="795797"/>
    <lineage>
        <taxon>Archaea</taxon>
        <taxon>Methanobacteriati</taxon>
        <taxon>Methanobacteriota</taxon>
        <taxon>Stenosarchaea group</taxon>
        <taxon>Halobacteria</taxon>
        <taxon>Halobacteriales</taxon>
        <taxon>Halococcaceae</taxon>
        <taxon>Halalkalicoccus</taxon>
    </lineage>
</organism>
<feature type="domain" description="CMP/dCMP-type deaminase" evidence="2">
    <location>
        <begin position="136"/>
        <end position="258"/>
    </location>
</feature>
<dbReference type="CDD" id="cd01285">
    <property type="entry name" value="nucleoside_deaminase"/>
    <property type="match status" value="1"/>
</dbReference>
<dbReference type="InterPro" id="IPR058595">
    <property type="entry name" value="Avidin-like"/>
</dbReference>
<dbReference type="GO" id="GO:0052717">
    <property type="term" value="F:tRNA-specific adenosine-34 deaminase activity"/>
    <property type="evidence" value="ECO:0007669"/>
    <property type="project" value="UniProtKB-EC"/>
</dbReference>
<name>D8J747_HALJB</name>
<dbReference type="InterPro" id="IPR002125">
    <property type="entry name" value="CMP_dCMP_dom"/>
</dbReference>
<gene>
    <name evidence="3" type="ordered locus">HacjB3_13095</name>
    <name evidence="4" type="ORF">C497_08299</name>
</gene>
<dbReference type="STRING" id="795797.HacjB3_13095"/>
<accession>D8J747</accession>
<dbReference type="GO" id="GO:0046872">
    <property type="term" value="F:metal ion binding"/>
    <property type="evidence" value="ECO:0007669"/>
    <property type="project" value="UniProtKB-KW"/>
</dbReference>
<dbReference type="EMBL" id="AOHV01000024">
    <property type="protein sequence ID" value="ELY38096.1"/>
    <property type="molecule type" value="Genomic_DNA"/>
</dbReference>
<protein>
    <submittedName>
        <fullName evidence="3">Cytosine deaminase</fullName>
    </submittedName>
</protein>
<dbReference type="PATRIC" id="fig|795797.18.peg.2618"/>
<dbReference type="PROSITE" id="PS51747">
    <property type="entry name" value="CYT_DCMP_DEAMINASES_2"/>
    <property type="match status" value="1"/>
</dbReference>
<dbReference type="Pfam" id="PF26421">
    <property type="entry name" value="Avidin_like"/>
    <property type="match status" value="1"/>
</dbReference>
<dbReference type="Gene3D" id="3.40.140.10">
    <property type="entry name" value="Cytidine Deaminase, domain 2"/>
    <property type="match status" value="1"/>
</dbReference>
<dbReference type="SUPFAM" id="SSF53927">
    <property type="entry name" value="Cytidine deaminase-like"/>
    <property type="match status" value="1"/>
</dbReference>
<keyword evidence="6" id="KW-1185">Reference proteome</keyword>
<dbReference type="HOGENOM" id="CLU_992479_0_0_2"/>
<dbReference type="GO" id="GO:0002100">
    <property type="term" value="P:tRNA wobble adenosine to inosine editing"/>
    <property type="evidence" value="ECO:0007669"/>
    <property type="project" value="InterPro"/>
</dbReference>
<dbReference type="Proteomes" id="UP000000390">
    <property type="component" value="Chromosome"/>
</dbReference>
<evidence type="ECO:0000256" key="1">
    <source>
        <dbReference type="SAM" id="MobiDB-lite"/>
    </source>
</evidence>
<dbReference type="OrthoDB" id="7284at2157"/>
<evidence type="ECO:0000313" key="3">
    <source>
        <dbReference type="EMBL" id="ADJ16000.1"/>
    </source>
</evidence>
<sequence>MATDGIDMDGRVLRAVSNDGDGTVSDATTFRFEQERDLIQARYEGGEIRRGFLVGRSDGETLDFRYTHLTVEGETATGRSVDVVDRLPDGRVRLHEEWSWDSKEGSGTSVLEEIDGEDGDPTDHKPHPMPQPSSRMNEERFMRRAIELAREAAERGDNPFGSVLVHDGEIVMEDSNRVATEDDIRRHPELTLARLAVRELDPEIRSETTMYTSTEPCPMCAGGMVYAGFDRVVYATSGPEIAAFTGHDPGVRAAEILDGVTEVEGPFCHEAALALHESVW</sequence>
<dbReference type="KEGG" id="hje:HacjB3_13095"/>
<dbReference type="Pfam" id="PF00383">
    <property type="entry name" value="dCMP_cyt_deam_1"/>
    <property type="match status" value="1"/>
</dbReference>
<dbReference type="PANTHER" id="PTHR11079:SF179">
    <property type="entry name" value="TRNA(ADENINE(34)) DEAMINASE, CHLOROPLASTIC"/>
    <property type="match status" value="1"/>
</dbReference>
<dbReference type="AlphaFoldDB" id="D8J747"/>
<evidence type="ECO:0000313" key="4">
    <source>
        <dbReference type="EMBL" id="ELY38096.1"/>
    </source>
</evidence>
<evidence type="ECO:0000259" key="2">
    <source>
        <dbReference type="PROSITE" id="PS51747"/>
    </source>
</evidence>
<evidence type="ECO:0000313" key="6">
    <source>
        <dbReference type="Proteomes" id="UP000011645"/>
    </source>
</evidence>
<evidence type="ECO:0000313" key="5">
    <source>
        <dbReference type="Proteomes" id="UP000000390"/>
    </source>
</evidence>
<dbReference type="InterPro" id="IPR016193">
    <property type="entry name" value="Cytidine_deaminase-like"/>
</dbReference>
<reference evidence="4 6" key="2">
    <citation type="journal article" date="2014" name="PLoS Genet.">
        <title>Phylogenetically driven sequencing of extremely halophilic archaea reveals strategies for static and dynamic osmo-response.</title>
        <authorList>
            <person name="Becker E.A."/>
            <person name="Seitzer P.M."/>
            <person name="Tritt A."/>
            <person name="Larsen D."/>
            <person name="Krusor M."/>
            <person name="Yao A.I."/>
            <person name="Wu D."/>
            <person name="Madern D."/>
            <person name="Eisen J.A."/>
            <person name="Darling A.E."/>
            <person name="Facciotti M.T."/>
        </authorList>
    </citation>
    <scope>NUCLEOTIDE SEQUENCE [LARGE SCALE GENOMIC DNA]</scope>
    <source>
        <strain evidence="4">B3</strain>
        <strain evidence="6">DSM 18796 / CECT 7217 / JCM 14584 / KCTC 4019 / B3</strain>
    </source>
</reference>
<dbReference type="Proteomes" id="UP000011645">
    <property type="component" value="Unassembled WGS sequence"/>
</dbReference>
<feature type="region of interest" description="Disordered" evidence="1">
    <location>
        <begin position="100"/>
        <end position="138"/>
    </location>
</feature>